<dbReference type="EMBL" id="CP022437">
    <property type="protein sequence ID" value="ASN05173.1"/>
    <property type="molecule type" value="Genomic_DNA"/>
</dbReference>
<feature type="transmembrane region" description="Helical" evidence="1">
    <location>
        <begin position="20"/>
        <end position="42"/>
    </location>
</feature>
<evidence type="ECO:0000313" key="3">
    <source>
        <dbReference type="Proteomes" id="UP000204391"/>
    </source>
</evidence>
<protein>
    <submittedName>
        <fullName evidence="2">YqzM family protein</fullName>
    </submittedName>
</protein>
<organism evidence="2 3">
    <name type="scientific">Virgibacillus necropolis</name>
    <dbReference type="NCBI Taxonomy" id="163877"/>
    <lineage>
        <taxon>Bacteria</taxon>
        <taxon>Bacillati</taxon>
        <taxon>Bacillota</taxon>
        <taxon>Bacilli</taxon>
        <taxon>Bacillales</taxon>
        <taxon>Bacillaceae</taxon>
        <taxon>Virgibacillus</taxon>
    </lineage>
</organism>
<sequence length="43" mass="4847">MNEFEKDVQSKTNDVVDSGLGFVYSFVFFAVIFFIGVAVKFFG</sequence>
<proteinExistence type="predicted"/>
<keyword evidence="3" id="KW-1185">Reference proteome</keyword>
<keyword evidence="1" id="KW-0812">Transmembrane</keyword>
<name>A0A221MC01_9BACI</name>
<keyword evidence="1" id="KW-0472">Membrane</keyword>
<gene>
    <name evidence="2" type="ORF">CFK40_09165</name>
</gene>
<dbReference type="AlphaFoldDB" id="A0A221MC01"/>
<evidence type="ECO:0000256" key="1">
    <source>
        <dbReference type="SAM" id="Phobius"/>
    </source>
</evidence>
<dbReference type="InterPro" id="IPR025416">
    <property type="entry name" value="YqzM"/>
</dbReference>
<dbReference type="Proteomes" id="UP000204391">
    <property type="component" value="Chromosome"/>
</dbReference>
<accession>A0A221MC01</accession>
<dbReference type="KEGG" id="vne:CFK40_09165"/>
<reference evidence="2 3" key="1">
    <citation type="journal article" date="2003" name="Int. J. Syst. Evol. Microbiol.">
        <title>Virgibacillus carmonensis sp. nov., Virgibacillus necropolis sp. nov. and Virgibacillus picturae sp. nov., three novel species isolated from deteriorated mural paintings, transfer of the species of the genus salibacillus to Virgibacillus, as Virgibacillus marismortui comb. nov. and Virgibacillus salexigens comb. nov., and emended description of the genus Virgibacillus.</title>
        <authorList>
            <person name="Heyrman J."/>
            <person name="Logan N.A."/>
            <person name="Busse H.J."/>
            <person name="Balcaen A."/>
            <person name="Lebbe L."/>
            <person name="Rodriguez-Diaz M."/>
            <person name="Swings J."/>
            <person name="De Vos P."/>
        </authorList>
    </citation>
    <scope>NUCLEOTIDE SEQUENCE [LARGE SCALE GENOMIC DNA]</scope>
    <source>
        <strain evidence="2 3">LMG 19488</strain>
    </source>
</reference>
<keyword evidence="1" id="KW-1133">Transmembrane helix</keyword>
<dbReference type="Pfam" id="PF14141">
    <property type="entry name" value="YqzM"/>
    <property type="match status" value="1"/>
</dbReference>
<evidence type="ECO:0000313" key="2">
    <source>
        <dbReference type="EMBL" id="ASN05173.1"/>
    </source>
</evidence>
<dbReference type="RefSeq" id="WP_089532023.1">
    <property type="nucleotide sequence ID" value="NZ_CP022437.1"/>
</dbReference>